<keyword evidence="5 7" id="KW-1133">Transmembrane helix</keyword>
<evidence type="ECO:0000256" key="2">
    <source>
        <dbReference type="ARBA" id="ARBA00008017"/>
    </source>
</evidence>
<feature type="domain" description="Mechanosensitive ion channel MscS" evidence="8">
    <location>
        <begin position="157"/>
        <end position="221"/>
    </location>
</feature>
<protein>
    <submittedName>
        <fullName evidence="10">Mechanosensitive ion channel protein</fullName>
    </submittedName>
</protein>
<keyword evidence="3" id="KW-1003">Cell membrane</keyword>
<dbReference type="EMBL" id="PNHE01000009">
    <property type="protein sequence ID" value="PMC58626.1"/>
    <property type="molecule type" value="Genomic_DNA"/>
</dbReference>
<dbReference type="Gene3D" id="1.10.287.1260">
    <property type="match status" value="1"/>
</dbReference>
<dbReference type="AlphaFoldDB" id="A0A2N6SNK5"/>
<accession>A0A2N6SNK5</accession>
<dbReference type="OrthoDB" id="9809206at2"/>
<dbReference type="STRING" id="84521.SAMN04487994_10169"/>
<organism evidence="10 11">
    <name type="scientific">Dolosicoccus paucivorans</name>
    <dbReference type="NCBI Taxonomy" id="84521"/>
    <lineage>
        <taxon>Bacteria</taxon>
        <taxon>Bacillati</taxon>
        <taxon>Bacillota</taxon>
        <taxon>Bacilli</taxon>
        <taxon>Lactobacillales</taxon>
        <taxon>Aerococcaceae</taxon>
        <taxon>Dolosicoccus</taxon>
    </lineage>
</organism>
<evidence type="ECO:0000313" key="11">
    <source>
        <dbReference type="Proteomes" id="UP000235682"/>
    </source>
</evidence>
<evidence type="ECO:0000259" key="9">
    <source>
        <dbReference type="Pfam" id="PF21088"/>
    </source>
</evidence>
<feature type="transmembrane region" description="Helical" evidence="7">
    <location>
        <begin position="65"/>
        <end position="87"/>
    </location>
</feature>
<evidence type="ECO:0000256" key="5">
    <source>
        <dbReference type="ARBA" id="ARBA00022989"/>
    </source>
</evidence>
<gene>
    <name evidence="10" type="ORF">CJ205_03330</name>
</gene>
<keyword evidence="6 7" id="KW-0472">Membrane</keyword>
<comment type="caution">
    <text evidence="10">The sequence shown here is derived from an EMBL/GenBank/DDBJ whole genome shotgun (WGS) entry which is preliminary data.</text>
</comment>
<evidence type="ECO:0000256" key="7">
    <source>
        <dbReference type="SAM" id="Phobius"/>
    </source>
</evidence>
<dbReference type="PANTHER" id="PTHR30460:SF0">
    <property type="entry name" value="MODERATE CONDUCTANCE MECHANOSENSITIVE CHANNEL YBIO"/>
    <property type="match status" value="1"/>
</dbReference>
<dbReference type="InterPro" id="IPR023408">
    <property type="entry name" value="MscS_beta-dom_sf"/>
</dbReference>
<reference evidence="10 11" key="1">
    <citation type="submission" date="2017-09" db="EMBL/GenBank/DDBJ databases">
        <title>Bacterial strain isolated from the female urinary microbiota.</title>
        <authorList>
            <person name="Thomas-White K."/>
            <person name="Kumar N."/>
            <person name="Forster S."/>
            <person name="Putonti C."/>
            <person name="Lawley T."/>
            <person name="Wolfe A.J."/>
        </authorList>
    </citation>
    <scope>NUCLEOTIDE SEQUENCE [LARGE SCALE GENOMIC DNA]</scope>
    <source>
        <strain evidence="10 11">UMB0852</strain>
    </source>
</reference>
<dbReference type="Gene3D" id="2.30.30.60">
    <property type="match status" value="1"/>
</dbReference>
<keyword evidence="4 7" id="KW-0812">Transmembrane</keyword>
<dbReference type="InterPro" id="IPR006685">
    <property type="entry name" value="MscS_channel_2nd"/>
</dbReference>
<name>A0A2N6SNK5_9LACT</name>
<dbReference type="GO" id="GO:0005886">
    <property type="term" value="C:plasma membrane"/>
    <property type="evidence" value="ECO:0007669"/>
    <property type="project" value="UniProtKB-SubCell"/>
</dbReference>
<feature type="domain" description="Mechanosensitive ion channel transmembrane helices 2/3" evidence="9">
    <location>
        <begin position="116"/>
        <end position="156"/>
    </location>
</feature>
<dbReference type="Pfam" id="PF21088">
    <property type="entry name" value="MS_channel_1st"/>
    <property type="match status" value="1"/>
</dbReference>
<evidence type="ECO:0000256" key="4">
    <source>
        <dbReference type="ARBA" id="ARBA00022692"/>
    </source>
</evidence>
<feature type="transmembrane region" description="Helical" evidence="7">
    <location>
        <begin position="20"/>
        <end position="45"/>
    </location>
</feature>
<dbReference type="InterPro" id="IPR045276">
    <property type="entry name" value="YbiO_bact"/>
</dbReference>
<dbReference type="InterPro" id="IPR011014">
    <property type="entry name" value="MscS_channel_TM-2"/>
</dbReference>
<dbReference type="SUPFAM" id="SSF50182">
    <property type="entry name" value="Sm-like ribonucleoproteins"/>
    <property type="match status" value="1"/>
</dbReference>
<feature type="transmembrane region" description="Helical" evidence="7">
    <location>
        <begin position="108"/>
        <end position="129"/>
    </location>
</feature>
<dbReference type="PANTHER" id="PTHR30460">
    <property type="entry name" value="MODERATE CONDUCTANCE MECHANOSENSITIVE CHANNEL YBIO"/>
    <property type="match status" value="1"/>
</dbReference>
<evidence type="ECO:0000256" key="1">
    <source>
        <dbReference type="ARBA" id="ARBA00004651"/>
    </source>
</evidence>
<dbReference type="GO" id="GO:0008381">
    <property type="term" value="F:mechanosensitive monoatomic ion channel activity"/>
    <property type="evidence" value="ECO:0007669"/>
    <property type="project" value="InterPro"/>
</dbReference>
<dbReference type="InterPro" id="IPR010920">
    <property type="entry name" value="LSM_dom_sf"/>
</dbReference>
<dbReference type="Gene3D" id="3.30.70.100">
    <property type="match status" value="1"/>
</dbReference>
<proteinExistence type="inferred from homology"/>
<evidence type="ECO:0000259" key="8">
    <source>
        <dbReference type="Pfam" id="PF00924"/>
    </source>
</evidence>
<dbReference type="InterPro" id="IPR011066">
    <property type="entry name" value="MscS_channel_C_sf"/>
</dbReference>
<comment type="subcellular location">
    <subcellularLocation>
        <location evidence="1">Cell membrane</location>
        <topology evidence="1">Multi-pass membrane protein</topology>
    </subcellularLocation>
</comment>
<comment type="similarity">
    <text evidence="2">Belongs to the MscS (TC 1.A.23) family.</text>
</comment>
<keyword evidence="11" id="KW-1185">Reference proteome</keyword>
<evidence type="ECO:0000256" key="3">
    <source>
        <dbReference type="ARBA" id="ARBA00022475"/>
    </source>
</evidence>
<dbReference type="InterPro" id="IPR049142">
    <property type="entry name" value="MS_channel_1st"/>
</dbReference>
<dbReference type="Pfam" id="PF00924">
    <property type="entry name" value="MS_channel_2nd"/>
    <property type="match status" value="1"/>
</dbReference>
<evidence type="ECO:0000313" key="10">
    <source>
        <dbReference type="EMBL" id="PMC58626.1"/>
    </source>
</evidence>
<dbReference type="SUPFAM" id="SSF82861">
    <property type="entry name" value="Mechanosensitive channel protein MscS (YggB), transmembrane region"/>
    <property type="match status" value="1"/>
</dbReference>
<sequence>MLALHIQTKRINLLKSLHLFLYNGFKTIIRGGVFLLSFIAMSSFLNEKRLEALTDFTKTLILEKLLPIFGLIILFFVLKRLLTRFMYYQLNENKNHRFQFMSFQRKQTIVKLINNGLNYLMFFFLAYSILSILGVPIATLVASAGIAGLAVGFGAKDFVADLVNGFFIVVENQFDVGDSVIIEDTEATIKETGLRTTILQGFDGTVHYVPNSEIRIVSNLSQYDRRIFVDLPIYDETNLESLEKIVQQVTESLKENYQDSFGNDPIIRGLVMQPDGQFSFRIIWYVDRDDFLDLQSAFYAAYFKAMHQAGIPFARPLSYIKA</sequence>
<dbReference type="Proteomes" id="UP000235682">
    <property type="component" value="Unassembled WGS sequence"/>
</dbReference>
<evidence type="ECO:0000256" key="6">
    <source>
        <dbReference type="ARBA" id="ARBA00023136"/>
    </source>
</evidence>
<dbReference type="SUPFAM" id="SSF82689">
    <property type="entry name" value="Mechanosensitive channel protein MscS (YggB), C-terminal domain"/>
    <property type="match status" value="1"/>
</dbReference>